<evidence type="ECO:0000313" key="12">
    <source>
        <dbReference type="Proteomes" id="UP000008366"/>
    </source>
</evidence>
<dbReference type="PANTHER" id="PTHR30460:SF0">
    <property type="entry name" value="MODERATE CONDUCTANCE MECHANOSENSITIVE CHANNEL YBIO"/>
    <property type="match status" value="1"/>
</dbReference>
<dbReference type="InterPro" id="IPR049278">
    <property type="entry name" value="MS_channel_C"/>
</dbReference>
<dbReference type="Pfam" id="PF21082">
    <property type="entry name" value="MS_channel_3rd"/>
    <property type="match status" value="1"/>
</dbReference>
<evidence type="ECO:0000256" key="2">
    <source>
        <dbReference type="ARBA" id="ARBA00008017"/>
    </source>
</evidence>
<keyword evidence="12" id="KW-1185">Reference proteome</keyword>
<dbReference type="FunFam" id="2.30.30.60:FF:000001">
    <property type="entry name" value="MscS Mechanosensitive ion channel"/>
    <property type="match status" value="1"/>
</dbReference>
<protein>
    <submittedName>
        <fullName evidence="11">Putative MscS family transporter</fullName>
    </submittedName>
</protein>
<dbReference type="InterPro" id="IPR006685">
    <property type="entry name" value="MscS_channel_2nd"/>
</dbReference>
<proteinExistence type="inferred from homology"/>
<feature type="domain" description="Mechanosensitive ion channel MscS" evidence="8">
    <location>
        <begin position="162"/>
        <end position="224"/>
    </location>
</feature>
<feature type="transmembrane region" description="Helical" evidence="7">
    <location>
        <begin position="115"/>
        <end position="135"/>
    </location>
</feature>
<dbReference type="InterPro" id="IPR045276">
    <property type="entry name" value="YbiO_bact"/>
</dbReference>
<reference evidence="11 12" key="1">
    <citation type="submission" date="2012-08" db="EMBL/GenBank/DDBJ databases">
        <title>Whole genome shotgun sequence of Kineosphaera limosa NBRC 100340.</title>
        <authorList>
            <person name="Yoshida I."/>
            <person name="Isaki S."/>
            <person name="Hosoyama A."/>
            <person name="Tsuchikane K."/>
            <person name="Katsumata H."/>
            <person name="Ando Y."/>
            <person name="Ohji S."/>
            <person name="Hamada M."/>
            <person name="Tamura T."/>
            <person name="Yamazoe A."/>
            <person name="Yamazaki S."/>
            <person name="Fujita N."/>
        </authorList>
    </citation>
    <scope>NUCLEOTIDE SEQUENCE [LARGE SCALE GENOMIC DNA]</scope>
    <source>
        <strain evidence="11 12">NBRC 100340</strain>
    </source>
</reference>
<dbReference type="Gene3D" id="2.30.30.60">
    <property type="match status" value="1"/>
</dbReference>
<dbReference type="AlphaFoldDB" id="K6VKU8"/>
<dbReference type="Gene3D" id="1.10.287.1260">
    <property type="match status" value="1"/>
</dbReference>
<feature type="domain" description="Mechanosensitive ion channel MscS C-terminal" evidence="9">
    <location>
        <begin position="233"/>
        <end position="318"/>
    </location>
</feature>
<sequence length="341" mass="36939">MTQATPDPVVESVSGLSWERVGDWLLDAPLKILLIIVVAVIARWLAHRFIAGLVRALVARRQATTESGSIVVVDPVPTAQLPVMRRQARKAARALTQSGLVDTDRQRQRVETLGSVLRSITSVVIWSIAVLMIGAELGLNMTPILASAGVGGVALGFGAQSLVKDFLSGMFMILEDQYGVGDIVDTGDVVGTVEEVTLRVTRVRDMQGVVWYIRNGEIVRIANRSQGWQTGSVEVQVASDEDPERAIKVIRESLQGMEEEKPWSRVILEPPRVAGVESITGGTMTISVFVKCLPNEHWAVQREIRERTKIALAKAGIRGPILMPGGFPMGAADPTKPANPT</sequence>
<dbReference type="InterPro" id="IPR010920">
    <property type="entry name" value="LSM_dom_sf"/>
</dbReference>
<dbReference type="Pfam" id="PF21088">
    <property type="entry name" value="MS_channel_1st"/>
    <property type="match status" value="1"/>
</dbReference>
<keyword evidence="5 7" id="KW-1133">Transmembrane helix</keyword>
<keyword evidence="4 7" id="KW-0812">Transmembrane</keyword>
<dbReference type="EMBL" id="BAHD01000050">
    <property type="protein sequence ID" value="GAB96823.1"/>
    <property type="molecule type" value="Genomic_DNA"/>
</dbReference>
<accession>K6VKU8</accession>
<dbReference type="SUPFAM" id="SSF82689">
    <property type="entry name" value="Mechanosensitive channel protein MscS (YggB), C-terminal domain"/>
    <property type="match status" value="1"/>
</dbReference>
<gene>
    <name evidence="11" type="ORF">KILIM_050_00050</name>
</gene>
<evidence type="ECO:0000256" key="4">
    <source>
        <dbReference type="ARBA" id="ARBA00022692"/>
    </source>
</evidence>
<dbReference type="Proteomes" id="UP000008366">
    <property type="component" value="Unassembled WGS sequence"/>
</dbReference>
<feature type="transmembrane region" description="Helical" evidence="7">
    <location>
        <begin position="28"/>
        <end position="46"/>
    </location>
</feature>
<evidence type="ECO:0000256" key="3">
    <source>
        <dbReference type="ARBA" id="ARBA00022475"/>
    </source>
</evidence>
<evidence type="ECO:0000259" key="10">
    <source>
        <dbReference type="Pfam" id="PF21088"/>
    </source>
</evidence>
<evidence type="ECO:0000313" key="11">
    <source>
        <dbReference type="EMBL" id="GAB96823.1"/>
    </source>
</evidence>
<feature type="domain" description="Mechanosensitive ion channel transmembrane helices 2/3" evidence="10">
    <location>
        <begin position="120"/>
        <end position="160"/>
    </location>
</feature>
<evidence type="ECO:0000259" key="8">
    <source>
        <dbReference type="Pfam" id="PF00924"/>
    </source>
</evidence>
<dbReference type="GO" id="GO:0008381">
    <property type="term" value="F:mechanosensitive monoatomic ion channel activity"/>
    <property type="evidence" value="ECO:0007669"/>
    <property type="project" value="InterPro"/>
</dbReference>
<dbReference type="Gene3D" id="3.30.70.100">
    <property type="match status" value="1"/>
</dbReference>
<comment type="caution">
    <text evidence="11">The sequence shown here is derived from an EMBL/GenBank/DDBJ whole genome shotgun (WGS) entry which is preliminary data.</text>
</comment>
<dbReference type="InterPro" id="IPR011066">
    <property type="entry name" value="MscS_channel_C_sf"/>
</dbReference>
<dbReference type="InterPro" id="IPR011014">
    <property type="entry name" value="MscS_channel_TM-2"/>
</dbReference>
<keyword evidence="3" id="KW-1003">Cell membrane</keyword>
<organism evidence="11 12">
    <name type="scientific">Kineosphaera limosa NBRC 100340</name>
    <dbReference type="NCBI Taxonomy" id="1184609"/>
    <lineage>
        <taxon>Bacteria</taxon>
        <taxon>Bacillati</taxon>
        <taxon>Actinomycetota</taxon>
        <taxon>Actinomycetes</taxon>
        <taxon>Micrococcales</taxon>
        <taxon>Dermatophilaceae</taxon>
        <taxon>Kineosphaera</taxon>
    </lineage>
</organism>
<dbReference type="STRING" id="1184609.KILIM_050_00050"/>
<feature type="transmembrane region" description="Helical" evidence="7">
    <location>
        <begin position="141"/>
        <end position="163"/>
    </location>
</feature>
<evidence type="ECO:0000256" key="7">
    <source>
        <dbReference type="SAM" id="Phobius"/>
    </source>
</evidence>
<dbReference type="InterPro" id="IPR023408">
    <property type="entry name" value="MscS_beta-dom_sf"/>
</dbReference>
<dbReference type="GO" id="GO:0005886">
    <property type="term" value="C:plasma membrane"/>
    <property type="evidence" value="ECO:0007669"/>
    <property type="project" value="UniProtKB-SubCell"/>
</dbReference>
<dbReference type="OrthoDB" id="4638917at2"/>
<dbReference type="SUPFAM" id="SSF50182">
    <property type="entry name" value="Sm-like ribonucleoproteins"/>
    <property type="match status" value="1"/>
</dbReference>
<name>K6VKU8_9MICO</name>
<evidence type="ECO:0000256" key="1">
    <source>
        <dbReference type="ARBA" id="ARBA00004651"/>
    </source>
</evidence>
<dbReference type="InterPro" id="IPR049142">
    <property type="entry name" value="MS_channel_1st"/>
</dbReference>
<evidence type="ECO:0000256" key="6">
    <source>
        <dbReference type="ARBA" id="ARBA00023136"/>
    </source>
</evidence>
<comment type="subcellular location">
    <subcellularLocation>
        <location evidence="1">Cell membrane</location>
        <topology evidence="1">Multi-pass membrane protein</topology>
    </subcellularLocation>
</comment>
<comment type="similarity">
    <text evidence="2">Belongs to the MscS (TC 1.A.23) family.</text>
</comment>
<dbReference type="eggNOG" id="COG0668">
    <property type="taxonomic scope" value="Bacteria"/>
</dbReference>
<keyword evidence="6 7" id="KW-0472">Membrane</keyword>
<evidence type="ECO:0000259" key="9">
    <source>
        <dbReference type="Pfam" id="PF21082"/>
    </source>
</evidence>
<dbReference type="PANTHER" id="PTHR30460">
    <property type="entry name" value="MODERATE CONDUCTANCE MECHANOSENSITIVE CHANNEL YBIO"/>
    <property type="match status" value="1"/>
</dbReference>
<dbReference type="Pfam" id="PF00924">
    <property type="entry name" value="MS_channel_2nd"/>
    <property type="match status" value="1"/>
</dbReference>
<evidence type="ECO:0000256" key="5">
    <source>
        <dbReference type="ARBA" id="ARBA00022989"/>
    </source>
</evidence>
<dbReference type="SUPFAM" id="SSF82861">
    <property type="entry name" value="Mechanosensitive channel protein MscS (YggB), transmembrane region"/>
    <property type="match status" value="1"/>
</dbReference>